<dbReference type="CDD" id="cd06222">
    <property type="entry name" value="RNase_H_like"/>
    <property type="match status" value="1"/>
</dbReference>
<dbReference type="InterPro" id="IPR026960">
    <property type="entry name" value="RVT-Znf"/>
</dbReference>
<accession>A0A2N9ENU2</accession>
<dbReference type="PANTHER" id="PTHR33116:SF86">
    <property type="entry name" value="REVERSE TRANSCRIPTASE DOMAIN-CONTAINING PROTEIN"/>
    <property type="match status" value="1"/>
</dbReference>
<feature type="domain" description="RNase H type-1" evidence="1">
    <location>
        <begin position="566"/>
        <end position="675"/>
    </location>
</feature>
<gene>
    <name evidence="3" type="ORF">FSB_LOCUS4232</name>
</gene>
<protein>
    <recommendedName>
        <fullName evidence="4">Reverse transcriptase zinc-binding domain-containing protein</fullName>
    </recommendedName>
</protein>
<dbReference type="GO" id="GO:0004523">
    <property type="term" value="F:RNA-DNA hybrid ribonuclease activity"/>
    <property type="evidence" value="ECO:0007669"/>
    <property type="project" value="InterPro"/>
</dbReference>
<dbReference type="AlphaFoldDB" id="A0A2N9ENU2"/>
<dbReference type="Pfam" id="PF13966">
    <property type="entry name" value="zf-RVT"/>
    <property type="match status" value="1"/>
</dbReference>
<dbReference type="Pfam" id="PF13456">
    <property type="entry name" value="RVT_3"/>
    <property type="match status" value="1"/>
</dbReference>
<proteinExistence type="predicted"/>
<dbReference type="InterPro" id="IPR002156">
    <property type="entry name" value="RNaseH_domain"/>
</dbReference>
<evidence type="ECO:0000259" key="2">
    <source>
        <dbReference type="Pfam" id="PF13966"/>
    </source>
</evidence>
<organism evidence="3">
    <name type="scientific">Fagus sylvatica</name>
    <name type="common">Beechnut</name>
    <dbReference type="NCBI Taxonomy" id="28930"/>
    <lineage>
        <taxon>Eukaryota</taxon>
        <taxon>Viridiplantae</taxon>
        <taxon>Streptophyta</taxon>
        <taxon>Embryophyta</taxon>
        <taxon>Tracheophyta</taxon>
        <taxon>Spermatophyta</taxon>
        <taxon>Magnoliopsida</taxon>
        <taxon>eudicotyledons</taxon>
        <taxon>Gunneridae</taxon>
        <taxon>Pentapetalae</taxon>
        <taxon>rosids</taxon>
        <taxon>fabids</taxon>
        <taxon>Fagales</taxon>
        <taxon>Fagaceae</taxon>
        <taxon>Fagus</taxon>
    </lineage>
</organism>
<dbReference type="EMBL" id="OIVN01000213">
    <property type="protein sequence ID" value="SPC76350.1"/>
    <property type="molecule type" value="Genomic_DNA"/>
</dbReference>
<evidence type="ECO:0000313" key="3">
    <source>
        <dbReference type="EMBL" id="SPC76350.1"/>
    </source>
</evidence>
<feature type="domain" description="Reverse transcriptase zinc-binding" evidence="2">
    <location>
        <begin position="351"/>
        <end position="447"/>
    </location>
</feature>
<dbReference type="InterPro" id="IPR044730">
    <property type="entry name" value="RNase_H-like_dom_plant"/>
</dbReference>
<name>A0A2N9ENU2_FAGSY</name>
<evidence type="ECO:0000259" key="1">
    <source>
        <dbReference type="Pfam" id="PF13456"/>
    </source>
</evidence>
<evidence type="ECO:0008006" key="4">
    <source>
        <dbReference type="Google" id="ProtNLM"/>
    </source>
</evidence>
<reference evidence="3" key="1">
    <citation type="submission" date="2018-02" db="EMBL/GenBank/DDBJ databases">
        <authorList>
            <person name="Cohen D.B."/>
            <person name="Kent A.D."/>
        </authorList>
    </citation>
    <scope>NUCLEOTIDE SEQUENCE</scope>
</reference>
<sequence>MIKWVAICRGGPRISHLFFADDSIVFCRATNAECTILHDILSLYERASGQKINKEKTALFFSHNTPQVRRDQIMSLFGTSQNTQFEKYLGLPPIIGRSKRQAFNDIKGRIWRKLQGWKEKLLSQAGREVLIKAVIQAIPTYAMSCFKLPAGLCAEISSMATRFWWGQRGGERKIHWLNKQKLFRLKSEGGIGFRDLHLFNKALLARQGWRILQQTQSLVHRFLKAKYFPHHNFLEASVRGNASFIWRSICESKDLLIMGMRWRVGSGEKIRIWKDPWLPCPTTYRVISPVRGLDENATVDTLIDHEAMSWNVPELERIFLPRDIEAIQQIPLSRRRPRDIMIWTGTKKGNFTVRSAYQLLRSQLAQQEPSTSSATSLNTKLWNGIWNARVQPKVKMFIWRACKNILPTQTNLFDKGVTQTFSCLWCEDEAETTDHVLWNCEFAQRVWLASTVPIPPRYDFHMSFADFISCALNDIQSPSIEIMFTTAWELWNARNALLCEGVVCNVADICQKAAGTAVDFLELDARLDVDNVVMRMGKNDKWKPPPISRYKMNIGLHVINGQRGVGVGFLIRNSQGLVIAAQSMKIHEGSDSVQRHAWAVLHAIQFAYDIGIRCVEMELGCYELVDLLHSNGPCLAPIGNLVDDILAWKDSFEFLNFSLVKNVCNKAVLALATEAASSISNQVWLEDCPVSIFSLVQSDYI</sequence>
<dbReference type="PANTHER" id="PTHR33116">
    <property type="entry name" value="REVERSE TRANSCRIPTASE ZINC-BINDING DOMAIN-CONTAINING PROTEIN-RELATED-RELATED"/>
    <property type="match status" value="1"/>
</dbReference>
<dbReference type="GO" id="GO:0003676">
    <property type="term" value="F:nucleic acid binding"/>
    <property type="evidence" value="ECO:0007669"/>
    <property type="project" value="InterPro"/>
</dbReference>